<evidence type="ECO:0000313" key="3">
    <source>
        <dbReference type="Proteomes" id="UP000324222"/>
    </source>
</evidence>
<feature type="transmembrane region" description="Helical" evidence="1">
    <location>
        <begin position="83"/>
        <end position="105"/>
    </location>
</feature>
<keyword evidence="3" id="KW-1185">Reference proteome</keyword>
<dbReference type="Proteomes" id="UP000324222">
    <property type="component" value="Unassembled WGS sequence"/>
</dbReference>
<accession>A0A5B7CI44</accession>
<keyword evidence="1" id="KW-0472">Membrane</keyword>
<evidence type="ECO:0000256" key="1">
    <source>
        <dbReference type="SAM" id="Phobius"/>
    </source>
</evidence>
<protein>
    <submittedName>
        <fullName evidence="2">Uncharacterized protein</fullName>
    </submittedName>
</protein>
<name>A0A5B7CI44_PORTR</name>
<reference evidence="2 3" key="1">
    <citation type="submission" date="2019-05" db="EMBL/GenBank/DDBJ databases">
        <title>Another draft genome of Portunus trituberculatus and its Hox gene families provides insights of decapod evolution.</title>
        <authorList>
            <person name="Jeong J.-H."/>
            <person name="Song I."/>
            <person name="Kim S."/>
            <person name="Choi T."/>
            <person name="Kim D."/>
            <person name="Ryu S."/>
            <person name="Kim W."/>
        </authorList>
    </citation>
    <scope>NUCLEOTIDE SEQUENCE [LARGE SCALE GENOMIC DNA]</scope>
    <source>
        <tissue evidence="2">Muscle</tissue>
    </source>
</reference>
<evidence type="ECO:0000313" key="2">
    <source>
        <dbReference type="EMBL" id="MPC09149.1"/>
    </source>
</evidence>
<feature type="transmembrane region" description="Helical" evidence="1">
    <location>
        <begin position="149"/>
        <end position="170"/>
    </location>
</feature>
<keyword evidence="1" id="KW-1133">Transmembrane helix</keyword>
<sequence length="232" mass="24719">MTCEGKSGSTSSLWCSSGSGVGASTQWCFCCSWWCCKCSELVDGSSKMSPLVIFSEAKISSVASLESSSKSPSRMICPCSSTFVWRVTLVGLALDRPFLLLALLLPRGALFNVFLETLEIIESAAEVLGLERGAGCLGLGSSVVTISGVWCWCWGIAIWGACMVGATSRLLKVLYSYQVVWPVCPTCTKWSIYTVFMFMELGGSAMLVVPPPPPLTDSSIEALPSNGSLACE</sequence>
<gene>
    <name evidence="2" type="ORF">E2C01_001752</name>
</gene>
<comment type="caution">
    <text evidence="2">The sequence shown here is derived from an EMBL/GenBank/DDBJ whole genome shotgun (WGS) entry which is preliminary data.</text>
</comment>
<dbReference type="EMBL" id="VSRR010000057">
    <property type="protein sequence ID" value="MPC09149.1"/>
    <property type="molecule type" value="Genomic_DNA"/>
</dbReference>
<proteinExistence type="predicted"/>
<keyword evidence="1" id="KW-0812">Transmembrane</keyword>
<dbReference type="AlphaFoldDB" id="A0A5B7CI44"/>
<organism evidence="2 3">
    <name type="scientific">Portunus trituberculatus</name>
    <name type="common">Swimming crab</name>
    <name type="synonym">Neptunus trituberculatus</name>
    <dbReference type="NCBI Taxonomy" id="210409"/>
    <lineage>
        <taxon>Eukaryota</taxon>
        <taxon>Metazoa</taxon>
        <taxon>Ecdysozoa</taxon>
        <taxon>Arthropoda</taxon>
        <taxon>Crustacea</taxon>
        <taxon>Multicrustacea</taxon>
        <taxon>Malacostraca</taxon>
        <taxon>Eumalacostraca</taxon>
        <taxon>Eucarida</taxon>
        <taxon>Decapoda</taxon>
        <taxon>Pleocyemata</taxon>
        <taxon>Brachyura</taxon>
        <taxon>Eubrachyura</taxon>
        <taxon>Portunoidea</taxon>
        <taxon>Portunidae</taxon>
        <taxon>Portuninae</taxon>
        <taxon>Portunus</taxon>
    </lineage>
</organism>